<dbReference type="Gene3D" id="3.40.30.10">
    <property type="entry name" value="Glutaredoxin"/>
    <property type="match status" value="1"/>
</dbReference>
<dbReference type="Pfam" id="PF00085">
    <property type="entry name" value="Thioredoxin"/>
    <property type="match status" value="1"/>
</dbReference>
<sequence>MSQPMPRVNLQGAVDLSALAGPPAGPAGPAAPGAPGGAVADGQPVPGPLVTDVTEATFGQTVELSTVVPVVLVLGSARSEASGQIQDVLENLAREYGGRFQLARVDADTNAQIAAALQVQALPTVVALVAGQPLPLFQGAYPEPQVRQVLDEVLRVAAQNGVAGVLEDTGEDDTETEVPVEPPVPPLHAEAMDAIERGDLDAAEAAYTQALNENPRDDEAKAALLQVQLIRRISQDDPDEVLARAAAAGPADVAAQLAAADVEAATGRFAEAFDRLLAVVRATRGDDREQVRVRLVELFEVAGPVPEVQTARRQLASALY</sequence>
<comment type="similarity">
    <text evidence="1">Belongs to the thioredoxin family.</text>
</comment>
<reference evidence="5 6" key="1">
    <citation type="submission" date="2019-05" db="EMBL/GenBank/DDBJ databases">
        <title>Georgenia *** sp. nov., and Georgenia *** sp. nov., isolated from the intestinal contents of plateau pika (Ochotona curzoniae) in the Qinghai-Tibet plateau of China.</title>
        <authorList>
            <person name="Tian Z."/>
        </authorList>
    </citation>
    <scope>NUCLEOTIDE SEQUENCE [LARGE SCALE GENOMIC DNA]</scope>
    <source>
        <strain evidence="5 6">Z443</strain>
    </source>
</reference>
<dbReference type="GO" id="GO:0015035">
    <property type="term" value="F:protein-disulfide reductase activity"/>
    <property type="evidence" value="ECO:0007669"/>
    <property type="project" value="TreeGrafter"/>
</dbReference>
<evidence type="ECO:0000259" key="4">
    <source>
        <dbReference type="PROSITE" id="PS51352"/>
    </source>
</evidence>
<dbReference type="GO" id="GO:0005737">
    <property type="term" value="C:cytoplasm"/>
    <property type="evidence" value="ECO:0007669"/>
    <property type="project" value="TreeGrafter"/>
</dbReference>
<evidence type="ECO:0000256" key="3">
    <source>
        <dbReference type="SAM" id="MobiDB-lite"/>
    </source>
</evidence>
<evidence type="ECO:0000313" key="5">
    <source>
        <dbReference type="EMBL" id="QDC25454.1"/>
    </source>
</evidence>
<dbReference type="SUPFAM" id="SSF52833">
    <property type="entry name" value="Thioredoxin-like"/>
    <property type="match status" value="1"/>
</dbReference>
<dbReference type="CDD" id="cd02956">
    <property type="entry name" value="ybbN"/>
    <property type="match status" value="1"/>
</dbReference>
<dbReference type="Proteomes" id="UP000314616">
    <property type="component" value="Chromosome"/>
</dbReference>
<organism evidence="5 6">
    <name type="scientific">Georgenia yuyongxinii</name>
    <dbReference type="NCBI Taxonomy" id="2589797"/>
    <lineage>
        <taxon>Bacteria</taxon>
        <taxon>Bacillati</taxon>
        <taxon>Actinomycetota</taxon>
        <taxon>Actinomycetes</taxon>
        <taxon>Micrococcales</taxon>
        <taxon>Bogoriellaceae</taxon>
        <taxon>Georgenia</taxon>
    </lineage>
</organism>
<dbReference type="InterPro" id="IPR011990">
    <property type="entry name" value="TPR-like_helical_dom_sf"/>
</dbReference>
<dbReference type="RefSeq" id="WP_139929667.1">
    <property type="nucleotide sequence ID" value="NZ_CP040915.1"/>
</dbReference>
<dbReference type="EMBL" id="CP040915">
    <property type="protein sequence ID" value="QDC25454.1"/>
    <property type="molecule type" value="Genomic_DNA"/>
</dbReference>
<name>A0A5B8C4E9_9MICO</name>
<dbReference type="PANTHER" id="PTHR45663">
    <property type="entry name" value="GEO12009P1"/>
    <property type="match status" value="1"/>
</dbReference>
<proteinExistence type="inferred from homology"/>
<evidence type="ECO:0000313" key="6">
    <source>
        <dbReference type="Proteomes" id="UP000314616"/>
    </source>
</evidence>
<protein>
    <submittedName>
        <fullName evidence="5">Tetratricopeptide repeat protein</fullName>
    </submittedName>
</protein>
<accession>A0A5B8C4E9</accession>
<evidence type="ECO:0000256" key="1">
    <source>
        <dbReference type="ARBA" id="ARBA00008987"/>
    </source>
</evidence>
<dbReference type="SUPFAM" id="SSF48452">
    <property type="entry name" value="TPR-like"/>
    <property type="match status" value="1"/>
</dbReference>
<dbReference type="PANTHER" id="PTHR45663:SF11">
    <property type="entry name" value="GEO12009P1"/>
    <property type="match status" value="1"/>
</dbReference>
<dbReference type="AlphaFoldDB" id="A0A5B8C4E9"/>
<keyword evidence="2" id="KW-0676">Redox-active center</keyword>
<feature type="compositionally biased region" description="Low complexity" evidence="3">
    <location>
        <begin position="27"/>
        <end position="44"/>
    </location>
</feature>
<dbReference type="InterPro" id="IPR036249">
    <property type="entry name" value="Thioredoxin-like_sf"/>
</dbReference>
<dbReference type="KEGG" id="gyu:FE374_13290"/>
<dbReference type="InterPro" id="IPR013766">
    <property type="entry name" value="Thioredoxin_domain"/>
</dbReference>
<dbReference type="Gene3D" id="1.25.40.10">
    <property type="entry name" value="Tetratricopeptide repeat domain"/>
    <property type="match status" value="1"/>
</dbReference>
<feature type="region of interest" description="Disordered" evidence="3">
    <location>
        <begin position="1"/>
        <end position="46"/>
    </location>
</feature>
<gene>
    <name evidence="5" type="ORF">FE374_13290</name>
</gene>
<dbReference type="GO" id="GO:0006950">
    <property type="term" value="P:response to stress"/>
    <property type="evidence" value="ECO:0007669"/>
    <property type="project" value="UniProtKB-ARBA"/>
</dbReference>
<dbReference type="Pfam" id="PF14561">
    <property type="entry name" value="TPR_20"/>
    <property type="match status" value="1"/>
</dbReference>
<dbReference type="OrthoDB" id="5181746at2"/>
<dbReference type="PROSITE" id="PS51352">
    <property type="entry name" value="THIOREDOXIN_2"/>
    <property type="match status" value="1"/>
</dbReference>
<evidence type="ECO:0000256" key="2">
    <source>
        <dbReference type="ARBA" id="ARBA00023284"/>
    </source>
</evidence>
<feature type="domain" description="Thioredoxin" evidence="4">
    <location>
        <begin position="25"/>
        <end position="155"/>
    </location>
</feature>